<feature type="compositionally biased region" description="Low complexity" evidence="1">
    <location>
        <begin position="46"/>
        <end position="57"/>
    </location>
</feature>
<evidence type="ECO:0000256" key="1">
    <source>
        <dbReference type="SAM" id="MobiDB-lite"/>
    </source>
</evidence>
<evidence type="ECO:0000259" key="2">
    <source>
        <dbReference type="PROSITE" id="PS51673"/>
    </source>
</evidence>
<protein>
    <recommendedName>
        <fullName evidence="2">SUZ domain-containing protein</fullName>
    </recommendedName>
</protein>
<evidence type="ECO:0000313" key="4">
    <source>
        <dbReference type="Proteomes" id="UP000217199"/>
    </source>
</evidence>
<feature type="compositionally biased region" description="Basic and acidic residues" evidence="1">
    <location>
        <begin position="22"/>
        <end position="32"/>
    </location>
</feature>
<dbReference type="InParanoid" id="A0A286UE83"/>
<dbReference type="EMBL" id="NBII01000006">
    <property type="protein sequence ID" value="PAV17834.1"/>
    <property type="molecule type" value="Genomic_DNA"/>
</dbReference>
<feature type="compositionally biased region" description="Polar residues" evidence="1">
    <location>
        <begin position="178"/>
        <end position="193"/>
    </location>
</feature>
<comment type="caution">
    <text evidence="3">The sequence shown here is derived from an EMBL/GenBank/DDBJ whole genome shotgun (WGS) entry which is preliminary data.</text>
</comment>
<feature type="domain" description="SUZ" evidence="2">
    <location>
        <begin position="102"/>
        <end position="176"/>
    </location>
</feature>
<evidence type="ECO:0000313" key="3">
    <source>
        <dbReference type="EMBL" id="PAV17834.1"/>
    </source>
</evidence>
<accession>A0A286UE83</accession>
<reference evidence="3 4" key="1">
    <citation type="journal article" date="2017" name="Mol. Ecol.">
        <title>Comparative and population genomic landscape of Phellinus noxius: A hypervariable fungus causing root rot in trees.</title>
        <authorList>
            <person name="Chung C.L."/>
            <person name="Lee T.J."/>
            <person name="Akiba M."/>
            <person name="Lee H.H."/>
            <person name="Kuo T.H."/>
            <person name="Liu D."/>
            <person name="Ke H.M."/>
            <person name="Yokoi T."/>
            <person name="Roa M.B."/>
            <person name="Lu M.J."/>
            <person name="Chang Y.Y."/>
            <person name="Ann P.J."/>
            <person name="Tsai J.N."/>
            <person name="Chen C.Y."/>
            <person name="Tzean S.S."/>
            <person name="Ota Y."/>
            <person name="Hattori T."/>
            <person name="Sahashi N."/>
            <person name="Liou R.F."/>
            <person name="Kikuchi T."/>
            <person name="Tsai I.J."/>
        </authorList>
    </citation>
    <scope>NUCLEOTIDE SEQUENCE [LARGE SCALE GENOMIC DNA]</scope>
    <source>
        <strain evidence="3 4">FFPRI411160</strain>
    </source>
</reference>
<dbReference type="InterPro" id="IPR024771">
    <property type="entry name" value="SUZ"/>
</dbReference>
<keyword evidence="4" id="KW-1185">Reference proteome</keyword>
<feature type="region of interest" description="Disordered" evidence="1">
    <location>
        <begin position="1"/>
        <end position="290"/>
    </location>
</feature>
<feature type="compositionally biased region" description="Gly residues" evidence="1">
    <location>
        <begin position="253"/>
        <end position="266"/>
    </location>
</feature>
<feature type="compositionally biased region" description="Acidic residues" evidence="1">
    <location>
        <begin position="75"/>
        <end position="89"/>
    </location>
</feature>
<name>A0A286UE83_9AGAM</name>
<dbReference type="PROSITE" id="PS51673">
    <property type="entry name" value="SUZ"/>
    <property type="match status" value="1"/>
</dbReference>
<dbReference type="Pfam" id="PF12752">
    <property type="entry name" value="SUZ"/>
    <property type="match status" value="1"/>
</dbReference>
<dbReference type="Proteomes" id="UP000217199">
    <property type="component" value="Unassembled WGS sequence"/>
</dbReference>
<gene>
    <name evidence="3" type="ORF">PNOK_0632000</name>
</gene>
<feature type="compositionally biased region" description="Low complexity" evidence="1">
    <location>
        <begin position="201"/>
        <end position="224"/>
    </location>
</feature>
<dbReference type="OrthoDB" id="5373615at2759"/>
<proteinExistence type="predicted"/>
<dbReference type="AlphaFoldDB" id="A0A286UE83"/>
<dbReference type="STRING" id="2282107.A0A286UE83"/>
<organism evidence="3 4">
    <name type="scientific">Pyrrhoderma noxium</name>
    <dbReference type="NCBI Taxonomy" id="2282107"/>
    <lineage>
        <taxon>Eukaryota</taxon>
        <taxon>Fungi</taxon>
        <taxon>Dikarya</taxon>
        <taxon>Basidiomycota</taxon>
        <taxon>Agaricomycotina</taxon>
        <taxon>Agaricomycetes</taxon>
        <taxon>Hymenochaetales</taxon>
        <taxon>Hymenochaetaceae</taxon>
        <taxon>Pyrrhoderma</taxon>
    </lineage>
</organism>
<sequence length="290" mass="30693">MSGRADIVPTILKSKQTIQGNDETKLGDRFDNDPWDAPSISDALNSTSKHTTSTIKSNASYARTAANPKTKPVPDDWDDEDDEDEEEVDPTTLWREANTKDPMPEVVLSNTSSVPNPPQEILSAPLRILKRPSSSTPADGSTSANGPNNLISSTDRLREREAAYQAARARIFGEASTAEDNASEPSYTNSPISGPNKIIFRPQSSRQSSSSSSTPPSTGPGASSVLRNPHGPISNEDPNSDNTVAKGFRNGTGHIGGAKRGGGKQGGNRKTEQYSSDAKGADSNSPASLS</sequence>
<feature type="compositionally biased region" description="Polar residues" evidence="1">
    <location>
        <begin position="132"/>
        <end position="154"/>
    </location>
</feature>